<keyword evidence="2" id="KW-1185">Reference proteome</keyword>
<protein>
    <submittedName>
        <fullName evidence="1">Uncharacterized protein</fullName>
    </submittedName>
</protein>
<reference evidence="1 2" key="1">
    <citation type="submission" date="2024-02" db="EMBL/GenBank/DDBJ databases">
        <authorList>
            <person name="Daric V."/>
            <person name="Darras S."/>
        </authorList>
    </citation>
    <scope>NUCLEOTIDE SEQUENCE [LARGE SCALE GENOMIC DNA]</scope>
</reference>
<proteinExistence type="predicted"/>
<dbReference type="Proteomes" id="UP001642483">
    <property type="component" value="Unassembled WGS sequence"/>
</dbReference>
<comment type="caution">
    <text evidence="1">The sequence shown here is derived from an EMBL/GenBank/DDBJ whole genome shotgun (WGS) entry which is preliminary data.</text>
</comment>
<accession>A0ABP0GMZ1</accession>
<name>A0ABP0GMZ1_CLALP</name>
<dbReference type="EMBL" id="CAWYQH010000130">
    <property type="protein sequence ID" value="CAK8692418.1"/>
    <property type="molecule type" value="Genomic_DNA"/>
</dbReference>
<sequence length="194" mass="22619">MDLKRKWFLRYFCLSRQPENNTRENKRTNSRELALTRTILDLGASTNMMFEAEIIETVTARRWGVSTARKNRSVMSTTSNHFPWKVWAMLNAQNEFIYIFGLQDPSNAQEYLYVNVDQSKRKLKLTTGSDPFASHLPENDPRKFQHVRLLATGNEHFRHVATDLFVGKNPNARNGRLELVDERNAVAFNLERLT</sequence>
<evidence type="ECO:0000313" key="2">
    <source>
        <dbReference type="Proteomes" id="UP001642483"/>
    </source>
</evidence>
<evidence type="ECO:0000313" key="1">
    <source>
        <dbReference type="EMBL" id="CAK8692418.1"/>
    </source>
</evidence>
<organism evidence="1 2">
    <name type="scientific">Clavelina lepadiformis</name>
    <name type="common">Light-bulb sea squirt</name>
    <name type="synonym">Ascidia lepadiformis</name>
    <dbReference type="NCBI Taxonomy" id="159417"/>
    <lineage>
        <taxon>Eukaryota</taxon>
        <taxon>Metazoa</taxon>
        <taxon>Chordata</taxon>
        <taxon>Tunicata</taxon>
        <taxon>Ascidiacea</taxon>
        <taxon>Aplousobranchia</taxon>
        <taxon>Clavelinidae</taxon>
        <taxon>Clavelina</taxon>
    </lineage>
</organism>
<gene>
    <name evidence="1" type="ORF">CVLEPA_LOCUS25685</name>
</gene>